<dbReference type="GO" id="GO:0046657">
    <property type="term" value="P:folic acid catabolic process"/>
    <property type="evidence" value="ECO:0007669"/>
    <property type="project" value="TreeGrafter"/>
</dbReference>
<accession>A0A5N0V183</accession>
<feature type="domain" description="Peptidase M20 dimerisation" evidence="2">
    <location>
        <begin position="199"/>
        <end position="294"/>
    </location>
</feature>
<dbReference type="InterPro" id="IPR036264">
    <property type="entry name" value="Bact_exopeptidase_dim_dom"/>
</dbReference>
<comment type="similarity">
    <text evidence="1">Belongs to the peptidase M20A family.</text>
</comment>
<dbReference type="Pfam" id="PF01546">
    <property type="entry name" value="Peptidase_M20"/>
    <property type="match status" value="1"/>
</dbReference>
<protein>
    <recommendedName>
        <fullName evidence="1">Peptidase M20 domain-containing protein 2</fullName>
    </recommendedName>
</protein>
<comment type="caution">
    <text evidence="3">The sequence shown here is derived from an EMBL/GenBank/DDBJ whole genome shotgun (WGS) entry which is preliminary data.</text>
</comment>
<dbReference type="GO" id="GO:0071713">
    <property type="term" value="F:para-aminobenzoyl-glutamate hydrolase activity"/>
    <property type="evidence" value="ECO:0007669"/>
    <property type="project" value="TreeGrafter"/>
</dbReference>
<evidence type="ECO:0000256" key="1">
    <source>
        <dbReference type="PIRNR" id="PIRNR037226"/>
    </source>
</evidence>
<dbReference type="NCBIfam" id="TIGR01891">
    <property type="entry name" value="amidohydrolases"/>
    <property type="match status" value="1"/>
</dbReference>
<dbReference type="PIRSF" id="PIRSF037226">
    <property type="entry name" value="Amidohydrolase_ACY1L2_prd"/>
    <property type="match status" value="1"/>
</dbReference>
<dbReference type="AlphaFoldDB" id="A0A5N0V183"/>
<dbReference type="Gene3D" id="3.40.630.10">
    <property type="entry name" value="Zn peptidases"/>
    <property type="match status" value="1"/>
</dbReference>
<evidence type="ECO:0000313" key="4">
    <source>
        <dbReference type="Proteomes" id="UP000319769"/>
    </source>
</evidence>
<dbReference type="InterPro" id="IPR052030">
    <property type="entry name" value="Peptidase_M20/M20A_hydrolases"/>
</dbReference>
<dbReference type="SUPFAM" id="SSF53187">
    <property type="entry name" value="Zn-dependent exopeptidases"/>
    <property type="match status" value="1"/>
</dbReference>
<dbReference type="InterPro" id="IPR011650">
    <property type="entry name" value="Peptidase_M20_dimer"/>
</dbReference>
<dbReference type="Pfam" id="PF07687">
    <property type="entry name" value="M20_dimer"/>
    <property type="match status" value="1"/>
</dbReference>
<dbReference type="InterPro" id="IPR002933">
    <property type="entry name" value="Peptidase_M20"/>
</dbReference>
<organism evidence="3 4">
    <name type="scientific">Amycolatopsis acidicola</name>
    <dbReference type="NCBI Taxonomy" id="2596893"/>
    <lineage>
        <taxon>Bacteria</taxon>
        <taxon>Bacillati</taxon>
        <taxon>Actinomycetota</taxon>
        <taxon>Actinomycetes</taxon>
        <taxon>Pseudonocardiales</taxon>
        <taxon>Pseudonocardiaceae</taxon>
        <taxon>Amycolatopsis</taxon>
    </lineage>
</organism>
<proteinExistence type="inferred from homology"/>
<dbReference type="Gene3D" id="3.30.70.360">
    <property type="match status" value="1"/>
</dbReference>
<evidence type="ECO:0000313" key="3">
    <source>
        <dbReference type="EMBL" id="KAA9158049.1"/>
    </source>
</evidence>
<gene>
    <name evidence="3" type="ORF">FPZ12_023365</name>
</gene>
<dbReference type="PANTHER" id="PTHR30575">
    <property type="entry name" value="PEPTIDASE M20"/>
    <property type="match status" value="1"/>
</dbReference>
<dbReference type="OrthoDB" id="9777385at2"/>
<dbReference type="GO" id="GO:0005737">
    <property type="term" value="C:cytoplasm"/>
    <property type="evidence" value="ECO:0007669"/>
    <property type="project" value="TreeGrafter"/>
</dbReference>
<keyword evidence="4" id="KW-1185">Reference proteome</keyword>
<evidence type="ECO:0000259" key="2">
    <source>
        <dbReference type="Pfam" id="PF07687"/>
    </source>
</evidence>
<name>A0A5N0V183_9PSEU</name>
<dbReference type="PANTHER" id="PTHR30575:SF3">
    <property type="entry name" value="PEPTIDASE M20 DIMERISATION DOMAIN-CONTAINING PROTEIN"/>
    <property type="match status" value="1"/>
</dbReference>
<dbReference type="EMBL" id="VMNW02000037">
    <property type="protein sequence ID" value="KAA9158049.1"/>
    <property type="molecule type" value="Genomic_DNA"/>
</dbReference>
<dbReference type="Proteomes" id="UP000319769">
    <property type="component" value="Unassembled WGS sequence"/>
</dbReference>
<dbReference type="SUPFAM" id="SSF55031">
    <property type="entry name" value="Bacterial exopeptidase dimerisation domain"/>
    <property type="match status" value="1"/>
</dbReference>
<dbReference type="InterPro" id="IPR017439">
    <property type="entry name" value="Amidohydrolase"/>
</dbReference>
<dbReference type="RefSeq" id="WP_144747768.1">
    <property type="nucleotide sequence ID" value="NZ_VMNW02000037.1"/>
</dbReference>
<dbReference type="InterPro" id="IPR017144">
    <property type="entry name" value="Xaa-Arg_dipeptidase"/>
</dbReference>
<dbReference type="GO" id="GO:0016805">
    <property type="term" value="F:dipeptidase activity"/>
    <property type="evidence" value="ECO:0007669"/>
    <property type="project" value="InterPro"/>
</dbReference>
<sequence>MTGPEELKSLACAEIDRRAGEIVALSEDIMRHPETGYREFRTADVVAGQLEALGLTPETGLARTGVKARMSGRAAGPTVGILSELDSLVIPDHPYADPETGAAHACGHNSQIAAMVGAGIGLATVHEELDGDVVLFAVPAEECIQTSWRLGLRDAGELHHTAGKAELIRRGHFDDVDLALLTHAGTPEPALGLGFTGTGSLLMRVRFHGKAAHAAASPEAGISAYKAATVAIAAIDAHREMFREGDGIRVHHLITHSGAAVSSIPALTEMEILVRAHTIDALRATAKRVEGALRGGALAMGADVEILTTVSFLPYADDAPLAEVVEANARELVGDGYARLTGSGGGSTDMGDLSRVMPVVQAMAAAGVDAPFHGNAFHTADHVSAAVVPAKLMAMTAIDLLHDGAARAREVIAGSGPKLSREDFAGLHDSLTRESVFRSTDHAL</sequence>
<reference evidence="3" key="1">
    <citation type="submission" date="2019-09" db="EMBL/GenBank/DDBJ databases">
        <authorList>
            <person name="Teo W.F.A."/>
            <person name="Duangmal K."/>
        </authorList>
    </citation>
    <scope>NUCLEOTIDE SEQUENCE [LARGE SCALE GENOMIC DNA]</scope>
    <source>
        <strain evidence="3">K81G1</strain>
    </source>
</reference>